<protein>
    <submittedName>
        <fullName evidence="1">Uncharacterized protein</fullName>
    </submittedName>
</protein>
<dbReference type="AlphaFoldDB" id="D3V6T5"/>
<dbReference type="Proteomes" id="UP000002045">
    <property type="component" value="Chromosome"/>
</dbReference>
<dbReference type="KEGG" id="xbo:XBJ1_4261"/>
<evidence type="ECO:0000313" key="1">
    <source>
        <dbReference type="EMBL" id="CBJ83364.1"/>
    </source>
</evidence>
<evidence type="ECO:0000313" key="2">
    <source>
        <dbReference type="Proteomes" id="UP000002045"/>
    </source>
</evidence>
<accession>D3V6T5</accession>
<proteinExistence type="predicted"/>
<gene>
    <name evidence="1" type="ordered locus">XBJ1_4261</name>
</gene>
<organism evidence="1 2">
    <name type="scientific">Xenorhabdus bovienii (strain SS-2004)</name>
    <name type="common">Xenorhabdus nematophila subsp. bovienii</name>
    <dbReference type="NCBI Taxonomy" id="406818"/>
    <lineage>
        <taxon>Bacteria</taxon>
        <taxon>Pseudomonadati</taxon>
        <taxon>Pseudomonadota</taxon>
        <taxon>Gammaproteobacteria</taxon>
        <taxon>Enterobacterales</taxon>
        <taxon>Morganellaceae</taxon>
        <taxon>Xenorhabdus</taxon>
    </lineage>
</organism>
<dbReference type="HOGENOM" id="CLU_2703999_0_0_6"/>
<reference evidence="1" key="1">
    <citation type="journal article" date="2011" name="PLoS ONE">
        <title>The entomopathogenic bacterial endosymbionts xenorhabdus and photorhabdus: convergent lifestyles from divergent genomes.</title>
        <authorList>
            <person name="Chaston J.M."/>
            <person name="Suen G."/>
            <person name="Tucker S.L."/>
            <person name="Andersen A.W."/>
            <person name="Bhasin A."/>
            <person name="Bode E."/>
            <person name="Bode H.B."/>
            <person name="Brachmann A.O."/>
            <person name="Cowles C.E."/>
            <person name="Cowles K.N."/>
            <person name="Darby C."/>
            <person name="de Leon L."/>
            <person name="Drace K."/>
            <person name="Du Z."/>
            <person name="Givaudan A."/>
            <person name="Herbert Tran E.E."/>
            <person name="Jewell K.A."/>
            <person name="Knack J.J."/>
            <person name="Krasomil-Osterfeld K.C."/>
            <person name="Kukor R."/>
            <person name="Lanois A."/>
            <person name="Latreille P."/>
            <person name="Leimgruber N.K."/>
            <person name="Lipke C.M."/>
            <person name="Liu R."/>
            <person name="Lu X."/>
            <person name="Martens E.C."/>
            <person name="Marri P.R."/>
            <person name="Medigue C."/>
            <person name="Menard M.L."/>
            <person name="Miller N.M."/>
            <person name="Morales-Soto N."/>
            <person name="Norton S."/>
            <person name="Ogier J.C."/>
            <person name="Orchard S.S."/>
            <person name="Park D."/>
            <person name="Park Y."/>
            <person name="Qurollo B.A."/>
            <person name="Sugar D.R."/>
            <person name="Richards G.R."/>
            <person name="Rouy Z."/>
            <person name="Slominski B."/>
            <person name="Slominski K."/>
            <person name="Snyder H."/>
            <person name="Tjaden B.C."/>
            <person name="van der Hoeven R."/>
            <person name="Welch R.D."/>
            <person name="Wheeler C."/>
            <person name="Xiang B."/>
            <person name="Barbazuk B."/>
            <person name="Gaudriault S."/>
            <person name="Goodner B."/>
            <person name="Slater S.C."/>
            <person name="Forst S."/>
            <person name="Goldman B.S."/>
            <person name="Goodrich-Blair H."/>
        </authorList>
    </citation>
    <scope>NUCLEOTIDE SEQUENCE [LARGE SCALE GENOMIC DNA]</scope>
    <source>
        <strain evidence="1">SS-2004</strain>
    </source>
</reference>
<name>D3V6T5_XENBS</name>
<sequence length="73" mass="8486">MREWHLTILNLANKVSCYDEGEKQSRMTPYQKEAHVPENWTSFSLSLQCRSEIFLNATIREPDNAECLANGRL</sequence>
<dbReference type="STRING" id="406818.XBJ1_4261"/>
<dbReference type="EMBL" id="FN667741">
    <property type="protein sequence ID" value="CBJ83364.1"/>
    <property type="molecule type" value="Genomic_DNA"/>
</dbReference>